<dbReference type="InterPro" id="IPR012337">
    <property type="entry name" value="RNaseH-like_sf"/>
</dbReference>
<evidence type="ECO:0000313" key="10">
    <source>
        <dbReference type="Proteomes" id="UP000323067"/>
    </source>
</evidence>
<sequence length="756" mass="82108">MLTYLREIIKQAKTVARSLLGLSLDDSGTPGTTAPAMASDDENRAAAPTAKAAGTDDAAHPSSRRSSLSLKRTSPHDGHDDDDGDEAAAAEKKKPKTDDDDGGSEWQTISRSAKKSKKPPRPGKNYPAITFSPNARLQSRIGVSHLRDLVTYIFADGTGPQWCAVSHRPAFRKIVALMVPGLEEAMFQPGVDLARFNETRDDDSAAAPPLRSKEQQQQQQHESPDDYYPRALVKEDLAEALRPFADIFPQLWPVKTPGDDRHGKMHSPLAAFLTAPAPKDKQQGKQQNGGVKHSREPSGWKNERTRITEYLATASELAENGYLVHPAMMADDTAAARDAFVLPEGWVRTAVDRVQDGDVPEAEVEHGSVTAGRTVLAIDCEMCLTGADEFALTRVSVVDWCGDVVLDELVRPAKPITDYLTRFSGITAEMLAPVTTTLGDIQARLLALLTPRTILLGHSLESDTKALQLTHPFIVDTSLLFPHPRGPPLKSSLKYLAEKYLGRRIQKGGEAGHDAVEDARTCLDLVKQKCEKGKAWGASAAQGENLFHRLARAGTAYKAQGGDAARGGAETGKTSGAVDWGDPGKGYGGGATVRFGCRSDEDVVAAVLRCVRGDPDGKEVRGGGVDFTWARFRELEARQGWWNANRPGGDDGRPEEHTGEEGGGDDVEGCVQRLTQRIARIHDALPPCTALLVYSGSGDPRRMAALQAMQAQWRREYNTPGRKWDELSVQWTDVEEQALKRAVQKARSGIGFITVK</sequence>
<dbReference type="Proteomes" id="UP000323067">
    <property type="component" value="Chromosome vii"/>
</dbReference>
<name>A0A2H4SHY5_CORMI</name>
<feature type="region of interest" description="Disordered" evidence="7">
    <location>
        <begin position="201"/>
        <end position="228"/>
    </location>
</feature>
<feature type="compositionally biased region" description="Basic and acidic residues" evidence="7">
    <location>
        <begin position="648"/>
        <end position="660"/>
    </location>
</feature>
<feature type="region of interest" description="Disordered" evidence="7">
    <location>
        <begin position="277"/>
        <end position="302"/>
    </location>
</feature>
<dbReference type="CDD" id="cd06145">
    <property type="entry name" value="REX1_like"/>
    <property type="match status" value="1"/>
</dbReference>
<accession>A0A2H4SHY5</accession>
<keyword evidence="4" id="KW-0378">Hydrolase</keyword>
<dbReference type="GO" id="GO:0005634">
    <property type="term" value="C:nucleus"/>
    <property type="evidence" value="ECO:0007669"/>
    <property type="project" value="UniProtKB-SubCell"/>
</dbReference>
<protein>
    <submittedName>
        <fullName evidence="9">RNA exonuclease</fullName>
    </submittedName>
</protein>
<keyword evidence="3" id="KW-0540">Nuclease</keyword>
<dbReference type="InterPro" id="IPR036397">
    <property type="entry name" value="RNaseH_sf"/>
</dbReference>
<reference evidence="9 10" key="1">
    <citation type="journal article" date="2017" name="BMC Genomics">
        <title>Chromosome level assembly and secondary metabolite potential of the parasitic fungus Cordyceps militaris.</title>
        <authorList>
            <person name="Kramer G.J."/>
            <person name="Nodwell J.R."/>
        </authorList>
    </citation>
    <scope>NUCLEOTIDE SEQUENCE [LARGE SCALE GENOMIC DNA]</scope>
    <source>
        <strain evidence="9 10">ATCC 34164</strain>
    </source>
</reference>
<evidence type="ECO:0000256" key="5">
    <source>
        <dbReference type="ARBA" id="ARBA00022839"/>
    </source>
</evidence>
<dbReference type="PANTHER" id="PTHR12801:SF115">
    <property type="entry name" value="FI18136P1-RELATED"/>
    <property type="match status" value="1"/>
</dbReference>
<dbReference type="VEuPathDB" id="FungiDB:A9K55_008095"/>
<proteinExistence type="inferred from homology"/>
<keyword evidence="5 9" id="KW-0269">Exonuclease</keyword>
<evidence type="ECO:0000259" key="8">
    <source>
        <dbReference type="SMART" id="SM00479"/>
    </source>
</evidence>
<dbReference type="SMART" id="SM00479">
    <property type="entry name" value="EXOIII"/>
    <property type="match status" value="1"/>
</dbReference>
<evidence type="ECO:0000256" key="3">
    <source>
        <dbReference type="ARBA" id="ARBA00022722"/>
    </source>
</evidence>
<dbReference type="Pfam" id="PF00929">
    <property type="entry name" value="RNase_T"/>
    <property type="match status" value="1"/>
</dbReference>
<evidence type="ECO:0000313" key="9">
    <source>
        <dbReference type="EMBL" id="ATY62724.1"/>
    </source>
</evidence>
<dbReference type="InterPro" id="IPR013520">
    <property type="entry name" value="Ribonucl_H"/>
</dbReference>
<evidence type="ECO:0000256" key="4">
    <source>
        <dbReference type="ARBA" id="ARBA00022801"/>
    </source>
</evidence>
<comment type="subcellular location">
    <subcellularLocation>
        <location evidence="1">Nucleus</location>
    </subcellularLocation>
</comment>
<dbReference type="PANTHER" id="PTHR12801">
    <property type="entry name" value="RNA EXONUCLEASE REXO1 / RECO3 FAMILY MEMBER-RELATED"/>
    <property type="match status" value="1"/>
</dbReference>
<feature type="region of interest" description="Disordered" evidence="7">
    <location>
        <begin position="22"/>
        <end position="131"/>
    </location>
</feature>
<dbReference type="GO" id="GO:0004527">
    <property type="term" value="F:exonuclease activity"/>
    <property type="evidence" value="ECO:0007669"/>
    <property type="project" value="UniProtKB-KW"/>
</dbReference>
<dbReference type="OrthoDB" id="206335at2759"/>
<dbReference type="GO" id="GO:0003676">
    <property type="term" value="F:nucleic acid binding"/>
    <property type="evidence" value="ECO:0007669"/>
    <property type="project" value="InterPro"/>
</dbReference>
<dbReference type="Gene3D" id="3.30.420.10">
    <property type="entry name" value="Ribonuclease H-like superfamily/Ribonuclease H"/>
    <property type="match status" value="1"/>
</dbReference>
<feature type="compositionally biased region" description="Basic and acidic residues" evidence="7">
    <location>
        <begin position="293"/>
        <end position="302"/>
    </location>
</feature>
<feature type="compositionally biased region" description="Low complexity" evidence="7">
    <location>
        <begin position="45"/>
        <end position="56"/>
    </location>
</feature>
<evidence type="ECO:0000256" key="6">
    <source>
        <dbReference type="ARBA" id="ARBA00023242"/>
    </source>
</evidence>
<feature type="compositionally biased region" description="Basic residues" evidence="7">
    <location>
        <begin position="112"/>
        <end position="121"/>
    </location>
</feature>
<gene>
    <name evidence="9" type="ORF">A9K55_008095</name>
</gene>
<dbReference type="AlphaFoldDB" id="A0A2H4SHY5"/>
<dbReference type="VEuPathDB" id="FungiDB:CCM_06810"/>
<evidence type="ECO:0000256" key="2">
    <source>
        <dbReference type="ARBA" id="ARBA00006357"/>
    </source>
</evidence>
<feature type="domain" description="Exonuclease" evidence="8">
    <location>
        <begin position="374"/>
        <end position="535"/>
    </location>
</feature>
<feature type="region of interest" description="Disordered" evidence="7">
    <location>
        <begin position="561"/>
        <end position="581"/>
    </location>
</feature>
<dbReference type="FunFam" id="3.30.420.10:FF:000019">
    <property type="entry name" value="RNA exonuclease NEF-sp"/>
    <property type="match status" value="1"/>
</dbReference>
<dbReference type="SUPFAM" id="SSF53098">
    <property type="entry name" value="Ribonuclease H-like"/>
    <property type="match status" value="1"/>
</dbReference>
<dbReference type="InterPro" id="IPR047021">
    <property type="entry name" value="REXO1/3/4-like"/>
</dbReference>
<feature type="region of interest" description="Disordered" evidence="7">
    <location>
        <begin position="642"/>
        <end position="668"/>
    </location>
</feature>
<keyword evidence="6" id="KW-0539">Nucleus</keyword>
<evidence type="ECO:0000256" key="1">
    <source>
        <dbReference type="ARBA" id="ARBA00004123"/>
    </source>
</evidence>
<dbReference type="EMBL" id="CP023324">
    <property type="protein sequence ID" value="ATY62724.1"/>
    <property type="molecule type" value="Genomic_DNA"/>
</dbReference>
<evidence type="ECO:0000256" key="7">
    <source>
        <dbReference type="SAM" id="MobiDB-lite"/>
    </source>
</evidence>
<comment type="similarity">
    <text evidence="2">Belongs to the REXO1/REXO3 family.</text>
</comment>
<organism evidence="9 10">
    <name type="scientific">Cordyceps militaris</name>
    <name type="common">Caterpillar fungus</name>
    <name type="synonym">Clavaria militaris</name>
    <dbReference type="NCBI Taxonomy" id="73501"/>
    <lineage>
        <taxon>Eukaryota</taxon>
        <taxon>Fungi</taxon>
        <taxon>Dikarya</taxon>
        <taxon>Ascomycota</taxon>
        <taxon>Pezizomycotina</taxon>
        <taxon>Sordariomycetes</taxon>
        <taxon>Hypocreomycetidae</taxon>
        <taxon>Hypocreales</taxon>
        <taxon>Cordycipitaceae</taxon>
        <taxon>Cordyceps</taxon>
    </lineage>
</organism>
<dbReference type="InterPro" id="IPR034922">
    <property type="entry name" value="REX1-like_exo"/>
</dbReference>